<evidence type="ECO:0000256" key="1">
    <source>
        <dbReference type="ARBA" id="ARBA00022962"/>
    </source>
</evidence>
<comment type="caution">
    <text evidence="3">The sequence shown here is derived from an EMBL/GenBank/DDBJ whole genome shotgun (WGS) entry which is preliminary data.</text>
</comment>
<dbReference type="InterPro" id="IPR017932">
    <property type="entry name" value="GATase_2_dom"/>
</dbReference>
<reference evidence="3" key="1">
    <citation type="submission" date="2023-06" db="EMBL/GenBank/DDBJ databases">
        <authorList>
            <person name="Zhang S."/>
        </authorList>
    </citation>
    <scope>NUCLEOTIDE SEQUENCE</scope>
    <source>
        <strain evidence="3">SG2303</strain>
    </source>
</reference>
<sequence>MCQLLGMNCNTPTDILFSFEGFHRRGGLTDHHADGWGIAFFEGHGVRMFNDDRPSVDSPVAELVRRYPIKSENVIAHIRKATQGTVNLANAHPFIREMWGCYWVFAHNGNLIDYAPAKGQYYRPVGDTDSEAAFCQLLETLRQEFDEQPDEDTLFERINAIATEIRAFGVFNFMLSNGEALYVHCSTQLHYIVRQAPFTNAHLVDDDISVDFSTVTTPKDRVAVIATQPLTDNEHWTPLAANQLVLFRDGAPQRMSNNPEFRLTY</sequence>
<keyword evidence="1 3" id="KW-0315">Glutamine amidotransferase</keyword>
<keyword evidence="3" id="KW-0328">Glycosyltransferase</keyword>
<dbReference type="EMBL" id="JAUEDK010000003">
    <property type="protein sequence ID" value="MDN0073807.1"/>
    <property type="molecule type" value="Genomic_DNA"/>
</dbReference>
<dbReference type="CDD" id="cd01908">
    <property type="entry name" value="YafJ"/>
    <property type="match status" value="1"/>
</dbReference>
<organism evidence="3 4">
    <name type="scientific">Crenobacter oryzisoli</name>
    <dbReference type="NCBI Taxonomy" id="3056844"/>
    <lineage>
        <taxon>Bacteria</taxon>
        <taxon>Pseudomonadati</taxon>
        <taxon>Pseudomonadota</taxon>
        <taxon>Betaproteobacteria</taxon>
        <taxon>Neisseriales</taxon>
        <taxon>Neisseriaceae</taxon>
        <taxon>Crenobacter</taxon>
    </lineage>
</organism>
<feature type="domain" description="Glutamine amidotransferase type-2" evidence="2">
    <location>
        <begin position="2"/>
        <end position="265"/>
    </location>
</feature>
<name>A0ABT7XJ40_9NEIS</name>
<proteinExistence type="predicted"/>
<dbReference type="Pfam" id="PF13230">
    <property type="entry name" value="GATase_4"/>
    <property type="match status" value="1"/>
</dbReference>
<dbReference type="InterPro" id="IPR029055">
    <property type="entry name" value="Ntn_hydrolases_N"/>
</dbReference>
<accession>A0ABT7XJ40</accession>
<evidence type="ECO:0000313" key="4">
    <source>
        <dbReference type="Proteomes" id="UP001168540"/>
    </source>
</evidence>
<dbReference type="GO" id="GO:0016757">
    <property type="term" value="F:glycosyltransferase activity"/>
    <property type="evidence" value="ECO:0007669"/>
    <property type="project" value="UniProtKB-KW"/>
</dbReference>
<dbReference type="InterPro" id="IPR026869">
    <property type="entry name" value="EgtC-like"/>
</dbReference>
<protein>
    <submittedName>
        <fullName evidence="3">Class II glutamine amidotransferase</fullName>
        <ecNumber evidence="3">2.4.2.-</ecNumber>
    </submittedName>
</protein>
<dbReference type="PANTHER" id="PTHR42824">
    <property type="entry name" value="GLUTAMINE AMIDOTRANSFERASE"/>
    <property type="match status" value="1"/>
</dbReference>
<evidence type="ECO:0000313" key="3">
    <source>
        <dbReference type="EMBL" id="MDN0073807.1"/>
    </source>
</evidence>
<evidence type="ECO:0000259" key="2">
    <source>
        <dbReference type="PROSITE" id="PS51278"/>
    </source>
</evidence>
<dbReference type="SUPFAM" id="SSF56235">
    <property type="entry name" value="N-terminal nucleophile aminohydrolases (Ntn hydrolases)"/>
    <property type="match status" value="1"/>
</dbReference>
<dbReference type="PANTHER" id="PTHR42824:SF1">
    <property type="entry name" value="GLUTAMINE AMIDOTRANSFERASE YAFJ-RELATED"/>
    <property type="match status" value="1"/>
</dbReference>
<dbReference type="Gene3D" id="3.60.20.10">
    <property type="entry name" value="Glutamine Phosphoribosylpyrophosphate, subunit 1, domain 1"/>
    <property type="match status" value="1"/>
</dbReference>
<dbReference type="PROSITE" id="PS51278">
    <property type="entry name" value="GATASE_TYPE_2"/>
    <property type="match status" value="1"/>
</dbReference>
<keyword evidence="4" id="KW-1185">Reference proteome</keyword>
<dbReference type="EC" id="2.4.2.-" evidence="3"/>
<gene>
    <name evidence="3" type="ORF">QU481_02735</name>
</gene>
<dbReference type="Proteomes" id="UP001168540">
    <property type="component" value="Unassembled WGS sequence"/>
</dbReference>
<keyword evidence="3" id="KW-0808">Transferase</keyword>